<dbReference type="Pfam" id="PF00246">
    <property type="entry name" value="Peptidase_M14"/>
    <property type="match status" value="1"/>
</dbReference>
<dbReference type="RefSeq" id="WP_169682317.1">
    <property type="nucleotide sequence ID" value="NZ_JABBNU010000007.1"/>
</dbReference>
<gene>
    <name evidence="3" type="ORF">HH304_12980</name>
</gene>
<reference evidence="3 4" key="1">
    <citation type="submission" date="2020-04" db="EMBL/GenBank/DDBJ databases">
        <title>Flammeovirgaceae bacterium KN852 isolated from deep sea.</title>
        <authorList>
            <person name="Zhang D.-C."/>
        </authorList>
    </citation>
    <scope>NUCLEOTIDE SEQUENCE [LARGE SCALE GENOMIC DNA]</scope>
    <source>
        <strain evidence="3 4">KN852</strain>
    </source>
</reference>
<comment type="similarity">
    <text evidence="1">Belongs to the peptidase M14 family.</text>
</comment>
<dbReference type="AlphaFoldDB" id="A0A848J1V5"/>
<dbReference type="Proteomes" id="UP000559010">
    <property type="component" value="Unassembled WGS sequence"/>
</dbReference>
<protein>
    <recommendedName>
        <fullName evidence="2">Peptidase M14 domain-containing protein</fullName>
    </recommendedName>
</protein>
<dbReference type="GO" id="GO:0004181">
    <property type="term" value="F:metallocarboxypeptidase activity"/>
    <property type="evidence" value="ECO:0007669"/>
    <property type="project" value="InterPro"/>
</dbReference>
<accession>A0A848J1V5</accession>
<feature type="domain" description="Peptidase M14" evidence="2">
    <location>
        <begin position="16"/>
        <end position="285"/>
    </location>
</feature>
<dbReference type="SUPFAM" id="SSF53187">
    <property type="entry name" value="Zn-dependent exopeptidases"/>
    <property type="match status" value="1"/>
</dbReference>
<proteinExistence type="inferred from homology"/>
<feature type="active site" description="Proton donor/acceptor" evidence="1">
    <location>
        <position position="238"/>
    </location>
</feature>
<dbReference type="GO" id="GO:0006508">
    <property type="term" value="P:proteolysis"/>
    <property type="evidence" value="ECO:0007669"/>
    <property type="project" value="InterPro"/>
</dbReference>
<dbReference type="Gene3D" id="3.40.630.10">
    <property type="entry name" value="Zn peptidases"/>
    <property type="match status" value="1"/>
</dbReference>
<dbReference type="EMBL" id="JABBNU010000007">
    <property type="protein sequence ID" value="NMM49318.1"/>
    <property type="molecule type" value="Genomic_DNA"/>
</dbReference>
<evidence type="ECO:0000259" key="2">
    <source>
        <dbReference type="PROSITE" id="PS52035"/>
    </source>
</evidence>
<dbReference type="PROSITE" id="PS52035">
    <property type="entry name" value="PEPTIDASE_M14"/>
    <property type="match status" value="1"/>
</dbReference>
<evidence type="ECO:0000313" key="3">
    <source>
        <dbReference type="EMBL" id="NMM49318.1"/>
    </source>
</evidence>
<keyword evidence="4" id="KW-1185">Reference proteome</keyword>
<comment type="caution">
    <text evidence="3">The sequence shown here is derived from an EMBL/GenBank/DDBJ whole genome shotgun (WGS) entry which is preliminary data.</text>
</comment>
<organism evidence="3 4">
    <name type="scientific">Marinigracilibium pacificum</name>
    <dbReference type="NCBI Taxonomy" id="2729599"/>
    <lineage>
        <taxon>Bacteria</taxon>
        <taxon>Pseudomonadati</taxon>
        <taxon>Bacteroidota</taxon>
        <taxon>Cytophagia</taxon>
        <taxon>Cytophagales</taxon>
        <taxon>Flammeovirgaceae</taxon>
        <taxon>Marinigracilibium</taxon>
    </lineage>
</organism>
<name>A0A848J1V5_9BACT</name>
<evidence type="ECO:0000313" key="4">
    <source>
        <dbReference type="Proteomes" id="UP000559010"/>
    </source>
</evidence>
<dbReference type="InterPro" id="IPR000834">
    <property type="entry name" value="Peptidase_M14"/>
</dbReference>
<sequence>MRKDTKDAFLKSIYNDFHHLQDPENNLRFPSYDFVKSKILNLDENLFSIEKLGRSVEKREIYGVKFGNGPIKIMAWTQMHGDEPTATRAVIDFFYFIQNNRNKYKEVIDFIESTCSLLIIPMVNPDGAAHHTRENAWDIDLNRDALRLTAPESQILKKVFDNFQPKYSLNMHNQSKYYGCEDTLKHVELSFLATAPDKNRTLTLSRKRAISLINMIINEINSLENNEIPIGKYDDKFEPRAFGDNFQAKDSGLVLIESGFVPGDENEEKLRKLNFLSLLISCLFTNEISYSEEDLLNYNKLSSISEFYFDLIIRKATLNIGNDNFIADIGIKREMVWQGNSKYYYFGFISELGDLSTSKGFVEIDATDCIIKPVNTYGKSISDIEDVQKLNFKDLHKKGIGNIKLETLSLNRESTSLPVNILPLYDDWSPEKLSPATFLIQKIDTDETKYIVVNGVSFPVTL</sequence>
<dbReference type="GO" id="GO:0008270">
    <property type="term" value="F:zinc ion binding"/>
    <property type="evidence" value="ECO:0007669"/>
    <property type="project" value="InterPro"/>
</dbReference>
<evidence type="ECO:0000256" key="1">
    <source>
        <dbReference type="PROSITE-ProRule" id="PRU01379"/>
    </source>
</evidence>